<protein>
    <submittedName>
        <fullName evidence="5">FAD-dependent oxidoreductase</fullName>
    </submittedName>
</protein>
<feature type="domain" description="FAD-binding" evidence="4">
    <location>
        <begin position="27"/>
        <end position="360"/>
    </location>
</feature>
<dbReference type="RefSeq" id="WP_181050264.1">
    <property type="nucleotide sequence ID" value="NZ_JACDXJ010000001.1"/>
</dbReference>
<dbReference type="Proteomes" id="UP000572984">
    <property type="component" value="Unassembled WGS sequence"/>
</dbReference>
<keyword evidence="2" id="KW-0285">Flavoprotein</keyword>
<reference evidence="5 6" key="1">
    <citation type="submission" date="2020-07" db="EMBL/GenBank/DDBJ databases">
        <title>Draft genome and description of Microvirga mediterraneensis Marseille-Q2068 sp. nov.</title>
        <authorList>
            <person name="Boxberger M."/>
        </authorList>
    </citation>
    <scope>NUCLEOTIDE SEQUENCE [LARGE SCALE GENOMIC DNA]</scope>
    <source>
        <strain evidence="5 6">Marseille-Q2068</strain>
    </source>
</reference>
<evidence type="ECO:0000313" key="6">
    <source>
        <dbReference type="Proteomes" id="UP000572984"/>
    </source>
</evidence>
<proteinExistence type="predicted"/>
<dbReference type="NCBIfam" id="NF006002">
    <property type="entry name" value="PRK08132.1"/>
    <property type="match status" value="1"/>
</dbReference>
<dbReference type="SUPFAM" id="SSF51905">
    <property type="entry name" value="FAD/NAD(P)-binding domain"/>
    <property type="match status" value="1"/>
</dbReference>
<keyword evidence="6" id="KW-1185">Reference proteome</keyword>
<dbReference type="GO" id="GO:0016709">
    <property type="term" value="F:oxidoreductase activity, acting on paired donors, with incorporation or reduction of molecular oxygen, NAD(P)H as one donor, and incorporation of one atom of oxygen"/>
    <property type="evidence" value="ECO:0007669"/>
    <property type="project" value="UniProtKB-ARBA"/>
</dbReference>
<evidence type="ECO:0000313" key="5">
    <source>
        <dbReference type="EMBL" id="MBA1154563.1"/>
    </source>
</evidence>
<dbReference type="Gene3D" id="3.50.50.60">
    <property type="entry name" value="FAD/NAD(P)-binding domain"/>
    <property type="match status" value="1"/>
</dbReference>
<gene>
    <name evidence="5" type="ORF">H0S73_00300</name>
</gene>
<dbReference type="InterPro" id="IPR050641">
    <property type="entry name" value="RIFMO-like"/>
</dbReference>
<dbReference type="EMBL" id="JACDXJ010000001">
    <property type="protein sequence ID" value="MBA1154563.1"/>
    <property type="molecule type" value="Genomic_DNA"/>
</dbReference>
<evidence type="ECO:0000256" key="3">
    <source>
        <dbReference type="ARBA" id="ARBA00022827"/>
    </source>
</evidence>
<dbReference type="Pfam" id="PF01494">
    <property type="entry name" value="FAD_binding_3"/>
    <property type="match status" value="1"/>
</dbReference>
<dbReference type="PRINTS" id="PR00420">
    <property type="entry name" value="RNGMNOXGNASE"/>
</dbReference>
<dbReference type="PANTHER" id="PTHR43004:SF19">
    <property type="entry name" value="BINDING MONOOXYGENASE, PUTATIVE (JCVI)-RELATED"/>
    <property type="match status" value="1"/>
</dbReference>
<dbReference type="GO" id="GO:0071949">
    <property type="term" value="F:FAD binding"/>
    <property type="evidence" value="ECO:0007669"/>
    <property type="project" value="InterPro"/>
</dbReference>
<dbReference type="Gene3D" id="3.40.30.120">
    <property type="match status" value="1"/>
</dbReference>
<dbReference type="InterPro" id="IPR002938">
    <property type="entry name" value="FAD-bd"/>
</dbReference>
<organism evidence="5 6">
    <name type="scientific">Microvirga mediterraneensis</name>
    <dbReference type="NCBI Taxonomy" id="2754695"/>
    <lineage>
        <taxon>Bacteria</taxon>
        <taxon>Pseudomonadati</taxon>
        <taxon>Pseudomonadota</taxon>
        <taxon>Alphaproteobacteria</taxon>
        <taxon>Hyphomicrobiales</taxon>
        <taxon>Methylobacteriaceae</taxon>
        <taxon>Microvirga</taxon>
    </lineage>
</organism>
<dbReference type="AlphaFoldDB" id="A0A838BHW8"/>
<dbReference type="PANTHER" id="PTHR43004">
    <property type="entry name" value="TRK SYSTEM POTASSIUM UPTAKE PROTEIN"/>
    <property type="match status" value="1"/>
</dbReference>
<dbReference type="InterPro" id="IPR036188">
    <property type="entry name" value="FAD/NAD-bd_sf"/>
</dbReference>
<evidence type="ECO:0000259" key="4">
    <source>
        <dbReference type="Pfam" id="PF01494"/>
    </source>
</evidence>
<evidence type="ECO:0000256" key="1">
    <source>
        <dbReference type="ARBA" id="ARBA00001974"/>
    </source>
</evidence>
<dbReference type="Gene3D" id="3.30.70.2450">
    <property type="match status" value="1"/>
</dbReference>
<comment type="caution">
    <text evidence="5">The sequence shown here is derived from an EMBL/GenBank/DDBJ whole genome shotgun (WGS) entry which is preliminary data.</text>
</comment>
<name>A0A838BHW8_9HYPH</name>
<keyword evidence="3" id="KW-0274">FAD</keyword>
<accession>A0A838BHW8</accession>
<sequence>MNTRKILYQFGYRRCPDQDRPSPARHPVIVVGAGPVGLCTAIDLAQRGVPVVLLDDADRIGEGSRGICYAKRTLEILDRLGVAAPCLEKGVTWKLGKVFQRDEQLYAFDLLPEDGHKMPAFINLQQYYLEHALVARAAELPQLDIRWRNRVSALKRRNDGVTLTVETPEGSYDIDADWVVAADGARSALRGMLGLEFKGEVFEDRFLIADVKMKGDFPPERWFWFDPPFHDGRSALLHKQPDDVWRIDLQLGPDADAKAEQAPERVIPRIRQMLGHDAFTLEWVSVYTFQCRRLERFAHGRVVFAGDAAHQVSPFGARGANSGIQDAENLAWKLALVIKGEAPESLIDTYDAERSVAADENIGHSTRSTDFIAPRSAQELRFRDAVLALARHAPFAKRMVNSGRLSMASTYETSLSTVDEDVWSGSAHLGAPLPDAPMRKGSGEPVWLLEALGGEETLIHVPNGTAPPAGKRVLVIGHDLIDADGFFERRFDATPGSTYLVRPDQHLAARWRHATAKAIARASRRMKNMDGEPA</sequence>
<evidence type="ECO:0000256" key="2">
    <source>
        <dbReference type="ARBA" id="ARBA00022630"/>
    </source>
</evidence>
<comment type="cofactor">
    <cofactor evidence="1">
        <name>FAD</name>
        <dbReference type="ChEBI" id="CHEBI:57692"/>
    </cofactor>
</comment>